<evidence type="ECO:0000256" key="9">
    <source>
        <dbReference type="PIRSR" id="PIRSR601577-2"/>
    </source>
</evidence>
<name>A0A8E0VDL7_9TREM</name>
<keyword evidence="4 10" id="KW-0378">Hydrolase</keyword>
<evidence type="ECO:0000313" key="12">
    <source>
        <dbReference type="Proteomes" id="UP000728185"/>
    </source>
</evidence>
<evidence type="ECO:0000256" key="6">
    <source>
        <dbReference type="ARBA" id="ARBA00023049"/>
    </source>
</evidence>
<evidence type="ECO:0000256" key="5">
    <source>
        <dbReference type="ARBA" id="ARBA00022833"/>
    </source>
</evidence>
<feature type="binding site" evidence="9">
    <location>
        <position position="306"/>
    </location>
    <ligand>
        <name>Zn(2+)</name>
        <dbReference type="ChEBI" id="CHEBI:29105"/>
        <note>catalytic</note>
    </ligand>
</feature>
<sequence length="573" mass="63276">MIRYSRHLCAMVALAYLVMIVHSSSHTCWVPPPAELEKVVKPAMNFWSEALKVKHPPGGPLKIARNCIGGMKVVIKQEDGTAKDYCFGGCAAVTKCYDAPVPAEFLDVCTSSVMKCEAFVHDKLELVDEGGPGAPDSDYLLLIDSRRYPQCDEGTLAFASVCQLDETSNRPILGYINFCPQKIYLSYPQSIITKVAAVHELGHAFGFTPTMFAYMRDEEGNPRTPRKDGTGEPALGKYSNGIYVPSSATLAQVNRQWVSARGTSTQTRIILKTPNVMRVAQQHFGCASLDGVELENQGGAGTSAAHFEKRIVLNEAMSGSVGFDARLSNLTLAFFEDSGWYTVDWSKAENYEWAKNAGCDFLYKSCYEYMQNRAEQGKSPWPWCADFVADNRRCIAYDNAYGTCNLRKMGTPFPEVNQYFADVPGQPQSLAQFYGGTDTLADFCPYSVPYLGSEKSPSSYCGHLENQVYEDQEVNLEGQSYGSQSRCFDHDSSAPWHCYQCQKVYQYPKVSATCHRFQCIPDQGLIVTIGKKDFVCPVNGGNIRIDSLGSTSFIAGGLKCPACSTVCQVRNRS</sequence>
<dbReference type="Pfam" id="PF01457">
    <property type="entry name" value="Peptidase_M8"/>
    <property type="match status" value="1"/>
</dbReference>
<keyword evidence="2 10" id="KW-0645">Protease</keyword>
<keyword evidence="12" id="KW-1185">Reference proteome</keyword>
<comment type="caution">
    <text evidence="11">The sequence shown here is derived from an EMBL/GenBank/DDBJ whole genome shotgun (WGS) entry which is preliminary data.</text>
</comment>
<evidence type="ECO:0000256" key="3">
    <source>
        <dbReference type="ARBA" id="ARBA00022723"/>
    </source>
</evidence>
<dbReference type="FunFam" id="3.90.132.10:FF:000001">
    <property type="entry name" value="leishmanolysin-like peptidase isoform X2"/>
    <property type="match status" value="1"/>
</dbReference>
<feature type="active site" evidence="8">
    <location>
        <position position="200"/>
    </location>
</feature>
<dbReference type="OrthoDB" id="527990at2759"/>
<feature type="binding site" evidence="9">
    <location>
        <position position="199"/>
    </location>
    <ligand>
        <name>Zn(2+)</name>
        <dbReference type="ChEBI" id="CHEBI:29105"/>
        <note>catalytic</note>
    </ligand>
</feature>
<evidence type="ECO:0000313" key="11">
    <source>
        <dbReference type="EMBL" id="KAA0186785.1"/>
    </source>
</evidence>
<keyword evidence="5 9" id="KW-0862">Zinc</keyword>
<organism evidence="11 12">
    <name type="scientific">Fasciolopsis buskii</name>
    <dbReference type="NCBI Taxonomy" id="27845"/>
    <lineage>
        <taxon>Eukaryota</taxon>
        <taxon>Metazoa</taxon>
        <taxon>Spiralia</taxon>
        <taxon>Lophotrochozoa</taxon>
        <taxon>Platyhelminthes</taxon>
        <taxon>Trematoda</taxon>
        <taxon>Digenea</taxon>
        <taxon>Plagiorchiida</taxon>
        <taxon>Echinostomata</taxon>
        <taxon>Echinostomatoidea</taxon>
        <taxon>Fasciolidae</taxon>
        <taxon>Fasciolopsis</taxon>
    </lineage>
</organism>
<evidence type="ECO:0000256" key="10">
    <source>
        <dbReference type="RuleBase" id="RU366077"/>
    </source>
</evidence>
<dbReference type="EMBL" id="LUCM01009570">
    <property type="protein sequence ID" value="KAA0186785.1"/>
    <property type="molecule type" value="Genomic_DNA"/>
</dbReference>
<dbReference type="AlphaFoldDB" id="A0A8E0VDL7"/>
<evidence type="ECO:0000256" key="1">
    <source>
        <dbReference type="ARBA" id="ARBA00005860"/>
    </source>
</evidence>
<keyword evidence="10" id="KW-0732">Signal</keyword>
<evidence type="ECO:0000256" key="2">
    <source>
        <dbReference type="ARBA" id="ARBA00022670"/>
    </source>
</evidence>
<comment type="cofactor">
    <cofactor evidence="9 10">
        <name>Zn(2+)</name>
        <dbReference type="ChEBI" id="CHEBI:29105"/>
    </cofactor>
    <text evidence="9 10">Binds 1 zinc ion per subunit.</text>
</comment>
<dbReference type="SUPFAM" id="SSF55486">
    <property type="entry name" value="Metalloproteases ('zincins'), catalytic domain"/>
    <property type="match status" value="1"/>
</dbReference>
<dbReference type="PANTHER" id="PTHR10942">
    <property type="entry name" value="LEISHMANOLYSIN-LIKE PEPTIDASE"/>
    <property type="match status" value="1"/>
</dbReference>
<keyword evidence="6 9" id="KW-0482">Metalloprotease</keyword>
<gene>
    <name evidence="11" type="ORF">FBUS_07118</name>
</gene>
<dbReference type="GO" id="GO:0006508">
    <property type="term" value="P:proteolysis"/>
    <property type="evidence" value="ECO:0007669"/>
    <property type="project" value="UniProtKB-KW"/>
</dbReference>
<keyword evidence="3 9" id="KW-0479">Metal-binding</keyword>
<evidence type="ECO:0000256" key="7">
    <source>
        <dbReference type="ARBA" id="ARBA00039717"/>
    </source>
</evidence>
<dbReference type="Proteomes" id="UP000728185">
    <property type="component" value="Unassembled WGS sequence"/>
</dbReference>
<dbReference type="Gene3D" id="3.10.170.20">
    <property type="match status" value="1"/>
</dbReference>
<dbReference type="GO" id="GO:0007155">
    <property type="term" value="P:cell adhesion"/>
    <property type="evidence" value="ECO:0007669"/>
    <property type="project" value="InterPro"/>
</dbReference>
<accession>A0A8E0VDL7</accession>
<feature type="signal peptide" evidence="10">
    <location>
        <begin position="1"/>
        <end position="23"/>
    </location>
</feature>
<evidence type="ECO:0000256" key="4">
    <source>
        <dbReference type="ARBA" id="ARBA00022801"/>
    </source>
</evidence>
<proteinExistence type="inferred from homology"/>
<feature type="binding site" evidence="9">
    <location>
        <position position="203"/>
    </location>
    <ligand>
        <name>Zn(2+)</name>
        <dbReference type="ChEBI" id="CHEBI:29105"/>
        <note>catalytic</note>
    </ligand>
</feature>
<evidence type="ECO:0000256" key="8">
    <source>
        <dbReference type="PIRSR" id="PIRSR601577-1"/>
    </source>
</evidence>
<dbReference type="GO" id="GO:0004222">
    <property type="term" value="F:metalloendopeptidase activity"/>
    <property type="evidence" value="ECO:0007669"/>
    <property type="project" value="UniProtKB-UniRule"/>
</dbReference>
<comment type="similarity">
    <text evidence="1 10">Belongs to the peptidase M8 family.</text>
</comment>
<dbReference type="Gene3D" id="3.90.132.10">
    <property type="entry name" value="Leishmanolysin , domain 2"/>
    <property type="match status" value="1"/>
</dbReference>
<reference evidence="11" key="1">
    <citation type="submission" date="2019-05" db="EMBL/GenBank/DDBJ databases">
        <title>Annotation for the trematode Fasciolopsis buski.</title>
        <authorList>
            <person name="Choi Y.-J."/>
        </authorList>
    </citation>
    <scope>NUCLEOTIDE SEQUENCE</scope>
    <source>
        <strain evidence="11">HT</strain>
        <tissue evidence="11">Whole worm</tissue>
    </source>
</reference>
<feature type="chain" id="PRO_5034672303" description="Leishmanolysin-like peptidase" evidence="10">
    <location>
        <begin position="24"/>
        <end position="573"/>
    </location>
</feature>
<dbReference type="GO" id="GO:0005737">
    <property type="term" value="C:cytoplasm"/>
    <property type="evidence" value="ECO:0007669"/>
    <property type="project" value="TreeGrafter"/>
</dbReference>
<dbReference type="InterPro" id="IPR001577">
    <property type="entry name" value="Peptidase_M8"/>
</dbReference>
<dbReference type="EC" id="3.4.24.-" evidence="10"/>
<dbReference type="PANTHER" id="PTHR10942:SF0">
    <property type="entry name" value="LEISHMANOLYSIN-LIKE PEPTIDASE"/>
    <property type="match status" value="1"/>
</dbReference>
<dbReference type="GO" id="GO:0046872">
    <property type="term" value="F:metal ion binding"/>
    <property type="evidence" value="ECO:0007669"/>
    <property type="project" value="UniProtKB-KW"/>
</dbReference>
<protein>
    <recommendedName>
        <fullName evidence="7 10">Leishmanolysin-like peptidase</fullName>
        <ecNumber evidence="10">3.4.24.-</ecNumber>
    </recommendedName>
</protein>
<dbReference type="GO" id="GO:0016020">
    <property type="term" value="C:membrane"/>
    <property type="evidence" value="ECO:0007669"/>
    <property type="project" value="InterPro"/>
</dbReference>
<dbReference type="Gene3D" id="2.10.55.10">
    <property type="entry name" value="Leishmanolysin domain 3"/>
    <property type="match status" value="1"/>
</dbReference>